<protein>
    <recommendedName>
        <fullName evidence="5">Polyprenal reductase</fullName>
        <ecNumber evidence="5">1.3.1.94</ecNumber>
    </recommendedName>
</protein>
<keyword evidence="3 5" id="KW-1133">Transmembrane helix</keyword>
<reference evidence="8" key="2">
    <citation type="submission" date="2023-01" db="EMBL/GenBank/DDBJ databases">
        <authorList>
            <person name="Petersen C."/>
        </authorList>
    </citation>
    <scope>NUCLEOTIDE SEQUENCE</scope>
    <source>
        <strain evidence="8">IBT 15450</strain>
    </source>
</reference>
<comment type="caution">
    <text evidence="8">The sequence shown here is derived from an EMBL/GenBank/DDBJ whole genome shotgun (WGS) entry which is preliminary data.</text>
</comment>
<dbReference type="GO" id="GO:0016095">
    <property type="term" value="P:polyprenol catabolic process"/>
    <property type="evidence" value="ECO:0007669"/>
    <property type="project" value="UniProtKB-UniRule"/>
</dbReference>
<dbReference type="PANTHER" id="PTHR14624">
    <property type="entry name" value="DFG10 PROTEIN"/>
    <property type="match status" value="1"/>
</dbReference>
<comment type="pathway">
    <text evidence="5">Protein modification; protein glycosylation.</text>
</comment>
<dbReference type="GO" id="GO:0102389">
    <property type="term" value="F:polyprenol reductase activity"/>
    <property type="evidence" value="ECO:0007669"/>
    <property type="project" value="UniProtKB-UniRule"/>
</dbReference>
<gene>
    <name evidence="8" type="ORF">N7460_005667</name>
</gene>
<comment type="function">
    <text evidence="5">Plays a key role in early steps of protein N-linked glycosylation by being involved in the conversion of polyprenol into dolichol. Acts as a polyprenal reductase that mediates the reduction of polyprenal into dolichal in a NADP-dependent mechanism. Dolichols are required for the synthesis of dolichol-linked monosaccharides and the oligosaccharide precursor used for N-glycosylation.</text>
</comment>
<dbReference type="InterPro" id="IPR001104">
    <property type="entry name" value="3-oxo-5_a-steroid_4-DH_C"/>
</dbReference>
<keyword evidence="4 5" id="KW-0472">Membrane</keyword>
<feature type="domain" description="3-oxo-5-alpha-steroid 4-dehydrogenase C-terminal" evidence="7">
    <location>
        <begin position="200"/>
        <end position="336"/>
    </location>
</feature>
<evidence type="ECO:0000256" key="5">
    <source>
        <dbReference type="RuleBase" id="RU367081"/>
    </source>
</evidence>
<feature type="transmembrane region" description="Helical" evidence="5">
    <location>
        <begin position="103"/>
        <end position="123"/>
    </location>
</feature>
<dbReference type="Pfam" id="PF02544">
    <property type="entry name" value="Steroid_dh"/>
    <property type="match status" value="1"/>
</dbReference>
<comment type="catalytic activity">
    <reaction evidence="5">
        <text>a di-trans,poly-cis-dolichal + NADP(+) = a di-trans,poly-cis-polyprenal + NADPH + H(+)</text>
        <dbReference type="Rhea" id="RHEA:80727"/>
        <dbReference type="Rhea" id="RHEA-COMP:19536"/>
        <dbReference type="Rhea" id="RHEA-COMP:19537"/>
        <dbReference type="ChEBI" id="CHEBI:15378"/>
        <dbReference type="ChEBI" id="CHEBI:57783"/>
        <dbReference type="ChEBI" id="CHEBI:58349"/>
        <dbReference type="ChEBI" id="CHEBI:231623"/>
        <dbReference type="ChEBI" id="CHEBI:231637"/>
        <dbReference type="EC" id="1.3.1.94"/>
    </reaction>
    <physiologicalReaction direction="right-to-left" evidence="5">
        <dbReference type="Rhea" id="RHEA:80729"/>
    </physiologicalReaction>
</comment>
<keyword evidence="2 5" id="KW-0812">Transmembrane</keyword>
<dbReference type="Proteomes" id="UP001219568">
    <property type="component" value="Unassembled WGS sequence"/>
</dbReference>
<reference evidence="8" key="1">
    <citation type="journal article" date="2023" name="IMA Fungus">
        <title>Comparative genomic study of the Penicillium genus elucidates a diverse pangenome and 15 lateral gene transfer events.</title>
        <authorList>
            <person name="Petersen C."/>
            <person name="Sorensen T."/>
            <person name="Nielsen M.R."/>
            <person name="Sondergaard T.E."/>
            <person name="Sorensen J.L."/>
            <person name="Fitzpatrick D.A."/>
            <person name="Frisvad J.C."/>
            <person name="Nielsen K.L."/>
        </authorList>
    </citation>
    <scope>NUCLEOTIDE SEQUENCE</scope>
    <source>
        <strain evidence="8">IBT 15450</strain>
    </source>
</reference>
<evidence type="ECO:0000313" key="9">
    <source>
        <dbReference type="Proteomes" id="UP001219568"/>
    </source>
</evidence>
<feature type="transmembrane region" description="Helical" evidence="5">
    <location>
        <begin position="144"/>
        <end position="161"/>
    </location>
</feature>
<evidence type="ECO:0000256" key="1">
    <source>
        <dbReference type="ARBA" id="ARBA00004127"/>
    </source>
</evidence>
<keyword evidence="5" id="KW-0560">Oxidoreductase</keyword>
<feature type="transmembrane region" description="Helical" evidence="5">
    <location>
        <begin position="260"/>
        <end position="284"/>
    </location>
</feature>
<feature type="region of interest" description="Disordered" evidence="6">
    <location>
        <begin position="47"/>
        <end position="75"/>
    </location>
</feature>
<dbReference type="EMBL" id="JAQJZL010000004">
    <property type="protein sequence ID" value="KAJ6044312.1"/>
    <property type="molecule type" value="Genomic_DNA"/>
</dbReference>
<keyword evidence="5" id="KW-0256">Endoplasmic reticulum</keyword>
<dbReference type="PANTHER" id="PTHR14624:SF0">
    <property type="entry name" value="POLYPRENOL REDUCTASE"/>
    <property type="match status" value="1"/>
</dbReference>
<name>A0AAD6IF60_PENCN</name>
<evidence type="ECO:0000256" key="4">
    <source>
        <dbReference type="ARBA" id="ARBA00023136"/>
    </source>
</evidence>
<dbReference type="GO" id="GO:0003865">
    <property type="term" value="F:3-oxo-5-alpha-steroid 4-dehydrogenase activity"/>
    <property type="evidence" value="ECO:0007669"/>
    <property type="project" value="TreeGrafter"/>
</dbReference>
<dbReference type="InterPro" id="IPR039698">
    <property type="entry name" value="Dfg10/SRD5A3"/>
</dbReference>
<feature type="transmembrane region" description="Helical" evidence="5">
    <location>
        <begin position="221"/>
        <end position="240"/>
    </location>
</feature>
<dbReference type="GO" id="GO:0005789">
    <property type="term" value="C:endoplasmic reticulum membrane"/>
    <property type="evidence" value="ECO:0007669"/>
    <property type="project" value="UniProtKB-SubCell"/>
</dbReference>
<comment type="subcellular location">
    <subcellularLocation>
        <location evidence="1">Endomembrane system</location>
        <topology evidence="1">Multi-pass membrane protein</topology>
    </subcellularLocation>
    <subcellularLocation>
        <location evidence="5">Endoplasmic reticulum membrane</location>
    </subcellularLocation>
</comment>
<keyword evidence="5" id="KW-0521">NADP</keyword>
<comment type="similarity">
    <text evidence="5">Belongs to the steroid 5-alpha reductase family. Polyprenal reductase subfamily.</text>
</comment>
<evidence type="ECO:0000256" key="2">
    <source>
        <dbReference type="ARBA" id="ARBA00022692"/>
    </source>
</evidence>
<dbReference type="PROSITE" id="PS50244">
    <property type="entry name" value="S5A_REDUCTASE"/>
    <property type="match status" value="1"/>
</dbReference>
<organism evidence="8 9">
    <name type="scientific">Penicillium canescens</name>
    <dbReference type="NCBI Taxonomy" id="5083"/>
    <lineage>
        <taxon>Eukaryota</taxon>
        <taxon>Fungi</taxon>
        <taxon>Dikarya</taxon>
        <taxon>Ascomycota</taxon>
        <taxon>Pezizomycotina</taxon>
        <taxon>Eurotiomycetes</taxon>
        <taxon>Eurotiomycetidae</taxon>
        <taxon>Eurotiales</taxon>
        <taxon>Aspergillaceae</taxon>
        <taxon>Penicillium</taxon>
    </lineage>
</organism>
<proteinExistence type="inferred from homology"/>
<accession>A0AAD6IF60</accession>
<keyword evidence="9" id="KW-1185">Reference proteome</keyword>
<evidence type="ECO:0000256" key="3">
    <source>
        <dbReference type="ARBA" id="ARBA00022989"/>
    </source>
</evidence>
<sequence length="336" mass="37665">MSLIAQWVDTTLETTGMDAYDTPCDSAHACRHPKLMPLLCRPSPSASRPPCATASSSMGPAQPQPRPRPTSRPRLVPSLQVRVSVRDGGILDYVATWQVPHSYFTQFYIVSLLSSVFWAAQLLSRGVVFQAIATRVNEEHRQQSMSMTQLVICWILLAMQGSRRLWECINFSKPSSSQMWVVHWLLGLGFYLAAGVAIWIEGSGTLLTKDLTIHHLKITNAPSMRTFFLVPVFLVASGLQHDSHHYLFSLEKYTLPQHPMFSGVVCPHYGAECVIYLSLSLLAAPRGALVNKTMLACMAFVAVNLGLTARNTKAWYAQKFGKDSVKDWWYMIPWLY</sequence>
<dbReference type="GO" id="GO:0006488">
    <property type="term" value="P:dolichol-linked oligosaccharide biosynthetic process"/>
    <property type="evidence" value="ECO:0007669"/>
    <property type="project" value="UniProtKB-UniRule"/>
</dbReference>
<dbReference type="GO" id="GO:0160198">
    <property type="term" value="F:polyprenal reductase activity"/>
    <property type="evidence" value="ECO:0007669"/>
    <property type="project" value="UniProtKB-EC"/>
</dbReference>
<evidence type="ECO:0000256" key="6">
    <source>
        <dbReference type="SAM" id="MobiDB-lite"/>
    </source>
</evidence>
<dbReference type="AlphaFoldDB" id="A0AAD6IF60"/>
<feature type="compositionally biased region" description="Low complexity" evidence="6">
    <location>
        <begin position="47"/>
        <end position="61"/>
    </location>
</feature>
<evidence type="ECO:0000313" key="8">
    <source>
        <dbReference type="EMBL" id="KAJ6044312.1"/>
    </source>
</evidence>
<evidence type="ECO:0000259" key="7">
    <source>
        <dbReference type="Pfam" id="PF02544"/>
    </source>
</evidence>
<dbReference type="EC" id="1.3.1.94" evidence="5"/>
<feature type="transmembrane region" description="Helical" evidence="5">
    <location>
        <begin position="181"/>
        <end position="200"/>
    </location>
</feature>